<dbReference type="Proteomes" id="UP000013909">
    <property type="component" value="Unassembled WGS sequence"/>
</dbReference>
<sequence length="47" mass="5020">MGWAIFVGLIAAPLVLPARRSNDSIALPGYANAHRTVGAYVFPHQPC</sequence>
<organism evidence="1 2">
    <name type="scientific">Lunatimonas lonarensis</name>
    <dbReference type="NCBI Taxonomy" id="1232681"/>
    <lineage>
        <taxon>Bacteria</taxon>
        <taxon>Pseudomonadati</taxon>
        <taxon>Bacteroidota</taxon>
        <taxon>Cytophagia</taxon>
        <taxon>Cytophagales</taxon>
        <taxon>Cyclobacteriaceae</taxon>
    </lineage>
</organism>
<evidence type="ECO:0000313" key="1">
    <source>
        <dbReference type="EMBL" id="EON76763.1"/>
    </source>
</evidence>
<accession>R7ZRU0</accession>
<evidence type="ECO:0000313" key="2">
    <source>
        <dbReference type="Proteomes" id="UP000013909"/>
    </source>
</evidence>
<keyword evidence="2" id="KW-1185">Reference proteome</keyword>
<gene>
    <name evidence="1" type="ORF">ADIS_2762</name>
</gene>
<name>R7ZRU0_9BACT</name>
<dbReference type="EMBL" id="AQHR01000078">
    <property type="protein sequence ID" value="EON76763.1"/>
    <property type="molecule type" value="Genomic_DNA"/>
</dbReference>
<comment type="caution">
    <text evidence="1">The sequence shown here is derived from an EMBL/GenBank/DDBJ whole genome shotgun (WGS) entry which is preliminary data.</text>
</comment>
<protein>
    <submittedName>
        <fullName evidence="1">Uncharacterized protein</fullName>
    </submittedName>
</protein>
<reference evidence="1 2" key="1">
    <citation type="submission" date="2013-02" db="EMBL/GenBank/DDBJ databases">
        <title>A novel strain isolated from Lonar lake, Maharashtra, India.</title>
        <authorList>
            <person name="Singh A."/>
        </authorList>
    </citation>
    <scope>NUCLEOTIDE SEQUENCE [LARGE SCALE GENOMIC DNA]</scope>
    <source>
        <strain evidence="1 2">AK24</strain>
    </source>
</reference>
<proteinExistence type="predicted"/>
<dbReference type="AlphaFoldDB" id="R7ZRU0"/>